<dbReference type="RefSeq" id="WP_073005584.1">
    <property type="nucleotide sequence ID" value="NZ_FQZO01000002.1"/>
</dbReference>
<feature type="transmembrane region" description="Helical" evidence="1">
    <location>
        <begin position="135"/>
        <end position="155"/>
    </location>
</feature>
<protein>
    <submittedName>
        <fullName evidence="2">Uncharacterized protein</fullName>
    </submittedName>
</protein>
<evidence type="ECO:0000313" key="3">
    <source>
        <dbReference type="Proteomes" id="UP000184080"/>
    </source>
</evidence>
<reference evidence="2 3" key="1">
    <citation type="submission" date="2016-11" db="EMBL/GenBank/DDBJ databases">
        <authorList>
            <person name="Jaros S."/>
            <person name="Januszkiewicz K."/>
            <person name="Wedrychowicz H."/>
        </authorList>
    </citation>
    <scope>NUCLEOTIDE SEQUENCE [LARGE SCALE GENOMIC DNA]</scope>
    <source>
        <strain evidence="2 3">DSM 21864</strain>
    </source>
</reference>
<keyword evidence="1" id="KW-0812">Transmembrane</keyword>
<name>A0A1M6EZD5_9CLOT</name>
<feature type="transmembrane region" description="Helical" evidence="1">
    <location>
        <begin position="79"/>
        <end position="98"/>
    </location>
</feature>
<evidence type="ECO:0000256" key="1">
    <source>
        <dbReference type="SAM" id="Phobius"/>
    </source>
</evidence>
<feature type="transmembrane region" description="Helical" evidence="1">
    <location>
        <begin position="234"/>
        <end position="253"/>
    </location>
</feature>
<sequence>MDLNTALSSASSLASLILFGLEIYKITTNKKKPKGIDNTSSISFNNDSHDKNINIYKDIKIYKNNDSTSTISNSSSNDFGIFIVFFIVIGFILSKFYLDNRSSIVFWIIILGILSFAATVTCILILAKNKLITNWTLYIQTIKWFPLFIGIIFIYNPLYNSSSLDIVAELIRKGTGYGNILFKYPYEFLFFLFQVLGLAAMAIVFIGYLTSTIKTMIKSLKTNVPAKNTSKKDVITYITILFFIFVFVSGLYVKFFNMISKTI</sequence>
<accession>A0A1M6EZD5</accession>
<keyword evidence="1" id="KW-0472">Membrane</keyword>
<dbReference type="EMBL" id="FQZO01000002">
    <property type="protein sequence ID" value="SHI90807.1"/>
    <property type="molecule type" value="Genomic_DNA"/>
</dbReference>
<proteinExistence type="predicted"/>
<feature type="transmembrane region" description="Helical" evidence="1">
    <location>
        <begin position="104"/>
        <end position="126"/>
    </location>
</feature>
<feature type="transmembrane region" description="Helical" evidence="1">
    <location>
        <begin position="188"/>
        <end position="213"/>
    </location>
</feature>
<dbReference type="Proteomes" id="UP000184080">
    <property type="component" value="Unassembled WGS sequence"/>
</dbReference>
<keyword evidence="1" id="KW-1133">Transmembrane helix</keyword>
<gene>
    <name evidence="2" type="ORF">SAMN05444401_1750</name>
</gene>
<evidence type="ECO:0000313" key="2">
    <source>
        <dbReference type="EMBL" id="SHI90807.1"/>
    </source>
</evidence>
<keyword evidence="3" id="KW-1185">Reference proteome</keyword>
<organism evidence="2 3">
    <name type="scientific">Clostridium amylolyticum</name>
    <dbReference type="NCBI Taxonomy" id="1121298"/>
    <lineage>
        <taxon>Bacteria</taxon>
        <taxon>Bacillati</taxon>
        <taxon>Bacillota</taxon>
        <taxon>Clostridia</taxon>
        <taxon>Eubacteriales</taxon>
        <taxon>Clostridiaceae</taxon>
        <taxon>Clostridium</taxon>
    </lineage>
</organism>
<dbReference type="AlphaFoldDB" id="A0A1M6EZD5"/>